<dbReference type="CDD" id="cd00383">
    <property type="entry name" value="trans_reg_C"/>
    <property type="match status" value="1"/>
</dbReference>
<evidence type="ECO:0000256" key="1">
    <source>
        <dbReference type="ARBA" id="ARBA00023125"/>
    </source>
</evidence>
<keyword evidence="3" id="KW-0472">Membrane</keyword>
<accession>A0A4Q7IK37</accession>
<dbReference type="SUPFAM" id="SSF46894">
    <property type="entry name" value="C-terminal effector domain of the bipartite response regulators"/>
    <property type="match status" value="1"/>
</dbReference>
<sequence>MIFIYLLQLFMLKFGDFIFDSQQQRLLTTQNTQVEIEPKLIALLEFFITHPEQLISRQTLLETVWANTLVTDNAINKLVGNLRKALNDDPKQPKYIQTVPKRGYRFICTISEYKTSPANEESMVNDRQDNEAANFNLYNQLLVIFLGLFLLTAIWLVFKQNDNDKLAYSVALTREQGLEFSPRMHPDQNHLFYLRARNVSDDVELWVKNVHTASVNRLSLPHPISEIIAVTEQDTQSELIYLDKGQGRCHVYKARLNYQQGEGFSVADETMLFNCHDKRVKDIVYHTQKNVIYYTAQPENFWPNHIYAYDLNKNEHVLLNQPAPKGWGFHHLDVSPDGEKLLVMSTGSDHKTQLLSFNLISHQVTAGKQFDRPVYEAIWAHDSEQIFYYSSSPMQKIIRSDFGGDNGRAVVNVSERLSKRLNRIADGHSLLFSTEQDDYNLRLLSGDATRSLHNSAVFDSYPALFHQSDDYLFSSNRSGEMQVYFADSHRGQSKILTQFTSSYALSNMAISPDDKQVLLVIDNDVFAVPLHKLKSQQPLDVLSDEKAIFTSDVPVIAVDWLTNDMVAITAVKNAKPNLHIRNLAGERIDLPQGEWAYGLSDNTQMGKVYLIEQGSHRLHQVKLNITSNNHHIEPTSLTLPHEFYWAKVDNQHLYYMNAEGESEYLHKVSINSEKSLTKMKVNAFSSYDVKQGKVMISDKASRSGDIHRTYH</sequence>
<dbReference type="Pfam" id="PF00486">
    <property type="entry name" value="Trans_reg_C"/>
    <property type="match status" value="1"/>
</dbReference>
<dbReference type="Gene3D" id="2.120.10.30">
    <property type="entry name" value="TolB, C-terminal domain"/>
    <property type="match status" value="2"/>
</dbReference>
<proteinExistence type="predicted"/>
<dbReference type="InterPro" id="IPR016032">
    <property type="entry name" value="Sig_transdc_resp-reg_C-effctor"/>
</dbReference>
<protein>
    <recommendedName>
        <fullName evidence="4">OmpR/PhoB-type domain-containing protein</fullName>
    </recommendedName>
</protein>
<dbReference type="SUPFAM" id="SSF82171">
    <property type="entry name" value="DPP6 N-terminal domain-like"/>
    <property type="match status" value="2"/>
</dbReference>
<evidence type="ECO:0000313" key="5">
    <source>
        <dbReference type="EMBL" id="RZQ51277.1"/>
    </source>
</evidence>
<dbReference type="Proteomes" id="UP000291338">
    <property type="component" value="Unassembled WGS sequence"/>
</dbReference>
<dbReference type="SMART" id="SM00862">
    <property type="entry name" value="Trans_reg_C"/>
    <property type="match status" value="1"/>
</dbReference>
<keyword evidence="3" id="KW-1133">Transmembrane helix</keyword>
<dbReference type="PANTHER" id="PTHR36842">
    <property type="entry name" value="PROTEIN TOLB HOMOLOG"/>
    <property type="match status" value="1"/>
</dbReference>
<evidence type="ECO:0000259" key="4">
    <source>
        <dbReference type="PROSITE" id="PS51755"/>
    </source>
</evidence>
<gene>
    <name evidence="5" type="ORF">C1E23_20390</name>
</gene>
<reference evidence="5 6" key="1">
    <citation type="submission" date="2018-01" db="EMBL/GenBank/DDBJ databases">
        <title>Co-occurrence of chitin degradation, pigmentation and bioactivity in marine Pseudoalteromonas.</title>
        <authorList>
            <person name="Paulsen S."/>
            <person name="Gram L."/>
            <person name="Machado H."/>
        </authorList>
    </citation>
    <scope>NUCLEOTIDE SEQUENCE [LARGE SCALE GENOMIC DNA]</scope>
    <source>
        <strain evidence="5 6">S3898</strain>
    </source>
</reference>
<dbReference type="GO" id="GO:0003677">
    <property type="term" value="F:DNA binding"/>
    <property type="evidence" value="ECO:0007669"/>
    <property type="project" value="UniProtKB-UniRule"/>
</dbReference>
<dbReference type="Gene3D" id="1.10.10.10">
    <property type="entry name" value="Winged helix-like DNA-binding domain superfamily/Winged helix DNA-binding domain"/>
    <property type="match status" value="1"/>
</dbReference>
<dbReference type="GO" id="GO:0000160">
    <property type="term" value="P:phosphorelay signal transduction system"/>
    <property type="evidence" value="ECO:0007669"/>
    <property type="project" value="InterPro"/>
</dbReference>
<name>A0A4Q7IK37_9GAMM</name>
<feature type="domain" description="OmpR/PhoB-type" evidence="4">
    <location>
        <begin position="9"/>
        <end position="108"/>
    </location>
</feature>
<dbReference type="InterPro" id="IPR036388">
    <property type="entry name" value="WH-like_DNA-bd_sf"/>
</dbReference>
<dbReference type="PROSITE" id="PS51755">
    <property type="entry name" value="OMPR_PHOB"/>
    <property type="match status" value="1"/>
</dbReference>
<organism evidence="5 6">
    <name type="scientific">Pseudoalteromonas phenolica</name>
    <dbReference type="NCBI Taxonomy" id="161398"/>
    <lineage>
        <taxon>Bacteria</taxon>
        <taxon>Pseudomonadati</taxon>
        <taxon>Pseudomonadota</taxon>
        <taxon>Gammaproteobacteria</taxon>
        <taxon>Alteromonadales</taxon>
        <taxon>Pseudoalteromonadaceae</taxon>
        <taxon>Pseudoalteromonas</taxon>
    </lineage>
</organism>
<dbReference type="GO" id="GO:0006355">
    <property type="term" value="P:regulation of DNA-templated transcription"/>
    <property type="evidence" value="ECO:0007669"/>
    <property type="project" value="InterPro"/>
</dbReference>
<dbReference type="InterPro" id="IPR011042">
    <property type="entry name" value="6-blade_b-propeller_TolB-like"/>
</dbReference>
<evidence type="ECO:0000256" key="3">
    <source>
        <dbReference type="SAM" id="Phobius"/>
    </source>
</evidence>
<evidence type="ECO:0000313" key="6">
    <source>
        <dbReference type="Proteomes" id="UP000291338"/>
    </source>
</evidence>
<feature type="DNA-binding region" description="OmpR/PhoB-type" evidence="2">
    <location>
        <begin position="9"/>
        <end position="108"/>
    </location>
</feature>
<keyword evidence="3" id="KW-0812">Transmembrane</keyword>
<dbReference type="AlphaFoldDB" id="A0A4Q7IK37"/>
<evidence type="ECO:0000256" key="2">
    <source>
        <dbReference type="PROSITE-ProRule" id="PRU01091"/>
    </source>
</evidence>
<comment type="caution">
    <text evidence="5">The sequence shown here is derived from an EMBL/GenBank/DDBJ whole genome shotgun (WGS) entry which is preliminary data.</text>
</comment>
<feature type="transmembrane region" description="Helical" evidence="3">
    <location>
        <begin position="137"/>
        <end position="158"/>
    </location>
</feature>
<dbReference type="InterPro" id="IPR001867">
    <property type="entry name" value="OmpR/PhoB-type_DNA-bd"/>
</dbReference>
<keyword evidence="1 2" id="KW-0238">DNA-binding</keyword>
<dbReference type="EMBL" id="PPSX01000116">
    <property type="protein sequence ID" value="RZQ51277.1"/>
    <property type="molecule type" value="Genomic_DNA"/>
</dbReference>